<dbReference type="Proteomes" id="UP000235388">
    <property type="component" value="Unassembled WGS sequence"/>
</dbReference>
<name>A0A2N5UUS3_9BASI</name>
<protein>
    <recommendedName>
        <fullName evidence="3">DEAD/DEAH box helicase domain-containing protein</fullName>
    </recommendedName>
</protein>
<sequence>MSPNPNRFAPLTQTLPLTTQTWLATGINVFKKIFDMKRKDLTEYIAETANKFYGQPAKPLQIDMVVNLVMGRKTFVLAGTGSGKSRIADFYYKLIPQRKHVILLVLNPLDSLGNNQVFKKELACFTAINLNKLNFNKKAADNICQLATMTEPT</sequence>
<proteinExistence type="predicted"/>
<dbReference type="STRING" id="200324.A0A2N5UUS3"/>
<accession>A0A2N5UUS3</accession>
<reference evidence="1 2" key="1">
    <citation type="submission" date="2017-11" db="EMBL/GenBank/DDBJ databases">
        <title>De novo assembly and phasing of dikaryotic genomes from two isolates of Puccinia coronata f. sp. avenae, the causal agent of oat crown rust.</title>
        <authorList>
            <person name="Miller M.E."/>
            <person name="Zhang Y."/>
            <person name="Omidvar V."/>
            <person name="Sperschneider J."/>
            <person name="Schwessinger B."/>
            <person name="Raley C."/>
            <person name="Palmer J.M."/>
            <person name="Garnica D."/>
            <person name="Upadhyaya N."/>
            <person name="Rathjen J."/>
            <person name="Taylor J.M."/>
            <person name="Park R.F."/>
            <person name="Dodds P.N."/>
            <person name="Hirsch C.D."/>
            <person name="Kianian S.F."/>
            <person name="Figueroa M."/>
        </authorList>
    </citation>
    <scope>NUCLEOTIDE SEQUENCE [LARGE SCALE GENOMIC DNA]</scope>
    <source>
        <strain evidence="1">12NC29</strain>
    </source>
</reference>
<organism evidence="1 2">
    <name type="scientific">Puccinia coronata f. sp. avenae</name>
    <dbReference type="NCBI Taxonomy" id="200324"/>
    <lineage>
        <taxon>Eukaryota</taxon>
        <taxon>Fungi</taxon>
        <taxon>Dikarya</taxon>
        <taxon>Basidiomycota</taxon>
        <taxon>Pucciniomycotina</taxon>
        <taxon>Pucciniomycetes</taxon>
        <taxon>Pucciniales</taxon>
        <taxon>Pucciniaceae</taxon>
        <taxon>Puccinia</taxon>
    </lineage>
</organism>
<dbReference type="SUPFAM" id="SSF52540">
    <property type="entry name" value="P-loop containing nucleoside triphosphate hydrolases"/>
    <property type="match status" value="1"/>
</dbReference>
<dbReference type="AlphaFoldDB" id="A0A2N5UUS3"/>
<dbReference type="EMBL" id="PGCJ01000168">
    <property type="protein sequence ID" value="PLW41519.1"/>
    <property type="molecule type" value="Genomic_DNA"/>
</dbReference>
<comment type="caution">
    <text evidence="1">The sequence shown here is derived from an EMBL/GenBank/DDBJ whole genome shotgun (WGS) entry which is preliminary data.</text>
</comment>
<evidence type="ECO:0008006" key="3">
    <source>
        <dbReference type="Google" id="ProtNLM"/>
    </source>
</evidence>
<evidence type="ECO:0000313" key="1">
    <source>
        <dbReference type="EMBL" id="PLW41519.1"/>
    </source>
</evidence>
<evidence type="ECO:0000313" key="2">
    <source>
        <dbReference type="Proteomes" id="UP000235388"/>
    </source>
</evidence>
<keyword evidence="2" id="KW-1185">Reference proteome</keyword>
<dbReference type="OrthoDB" id="10261556at2759"/>
<gene>
    <name evidence="1" type="ORF">PCANC_13092</name>
</gene>
<dbReference type="InterPro" id="IPR027417">
    <property type="entry name" value="P-loop_NTPase"/>
</dbReference>
<dbReference type="Gene3D" id="3.40.50.300">
    <property type="entry name" value="P-loop containing nucleotide triphosphate hydrolases"/>
    <property type="match status" value="1"/>
</dbReference>